<dbReference type="STRING" id="62101.AB835_08175"/>
<evidence type="ECO:0000313" key="2">
    <source>
        <dbReference type="Proteomes" id="UP000242502"/>
    </source>
</evidence>
<reference evidence="1 2" key="1">
    <citation type="journal article" date="2016" name="Appl. Environ. Microbiol.">
        <title>Lack of Overt Genome Reduction in the Bryostatin-Producing Bryozoan Symbiont "Candidatus Endobugula sertula".</title>
        <authorList>
            <person name="Miller I.J."/>
            <person name="Vanee N."/>
            <person name="Fong S.S."/>
            <person name="Lim-Fong G.E."/>
            <person name="Kwan J.C."/>
        </authorList>
    </citation>
    <scope>NUCLEOTIDE SEQUENCE [LARGE SCALE GENOMIC DNA]</scope>
    <source>
        <strain evidence="1">AB1-4</strain>
    </source>
</reference>
<accession>A0A1D2QPW1</accession>
<dbReference type="Proteomes" id="UP000242502">
    <property type="component" value="Unassembled WGS sequence"/>
</dbReference>
<proteinExistence type="predicted"/>
<organism evidence="1 2">
    <name type="scientific">Candidatus Endobugula sertula</name>
    <name type="common">Bugula neritina bacterial symbiont</name>
    <dbReference type="NCBI Taxonomy" id="62101"/>
    <lineage>
        <taxon>Bacteria</taxon>
        <taxon>Pseudomonadati</taxon>
        <taxon>Pseudomonadota</taxon>
        <taxon>Gammaproteobacteria</taxon>
        <taxon>Cellvibrionales</taxon>
        <taxon>Cellvibrionaceae</taxon>
        <taxon>Candidatus Endobugula</taxon>
    </lineage>
</organism>
<name>A0A1D2QPW1_9GAMM</name>
<dbReference type="InterPro" id="IPR021693">
    <property type="entry name" value="DUF3275"/>
</dbReference>
<dbReference type="Pfam" id="PF11679">
    <property type="entry name" value="DUF3275"/>
    <property type="match status" value="1"/>
</dbReference>
<gene>
    <name evidence="1" type="ORF">AB835_08175</name>
</gene>
<dbReference type="EMBL" id="MDLC01000025">
    <property type="protein sequence ID" value="ODS23580.1"/>
    <property type="molecule type" value="Genomic_DNA"/>
</dbReference>
<sequence length="65" mass="7118">MFTTQGDIKIRSIHGRYGPFNIGTLVTDVGTFAVKDELIEEMSEGVFSGTFVISQIDLGHFPCHG</sequence>
<protein>
    <submittedName>
        <fullName evidence="1">Uncharacterized protein</fullName>
    </submittedName>
</protein>
<evidence type="ECO:0000313" key="1">
    <source>
        <dbReference type="EMBL" id="ODS23580.1"/>
    </source>
</evidence>
<comment type="caution">
    <text evidence="1">The sequence shown here is derived from an EMBL/GenBank/DDBJ whole genome shotgun (WGS) entry which is preliminary data.</text>
</comment>
<dbReference type="AlphaFoldDB" id="A0A1D2QPW1"/>